<sequence>MNPSSLEQHKVDYILQLISPPSNLQPIPAHELSRAMMQRHHFLSITPDTPREYLSWPSNDDGKAGKEAIDLLEQYYTYAHHHPYRTVYTSDGDYTYGHVALSCSGLSKGIRLVFQWDFATESWKFHDLKTMPFPEGAKSSPQAVSPFSTQVMSTPILVTGGGSPLSEDDDDDDAYWNAYGNDSQTSGRPTSASIKEPDSEDAYWAQYSAIQGTADSTVPSPLPQDGARKRPQFPLEDDPNPNDPSYQDVDLLSIPQTMIYPGREPSPEQLAHLLSGLVEEEQNFRTPPTPDFPSSVERDLEESTISVVSDLISISPQSSHSRTPSDAGSTSSRSSRKSLKIKIPTLERRGEDCYVQKVDVDQKPDQALADTIKGIYQLWKAQRGDEIDKYQFLKVVQNAIDDF</sequence>
<feature type="region of interest" description="Disordered" evidence="1">
    <location>
        <begin position="313"/>
        <end position="340"/>
    </location>
</feature>
<name>A0A9P6L1L5_9AGAM</name>
<organism evidence="2 3">
    <name type="scientific">Thelephora terrestris</name>
    <dbReference type="NCBI Taxonomy" id="56493"/>
    <lineage>
        <taxon>Eukaryota</taxon>
        <taxon>Fungi</taxon>
        <taxon>Dikarya</taxon>
        <taxon>Basidiomycota</taxon>
        <taxon>Agaricomycotina</taxon>
        <taxon>Agaricomycetes</taxon>
        <taxon>Thelephorales</taxon>
        <taxon>Thelephoraceae</taxon>
        <taxon>Thelephora</taxon>
    </lineage>
</organism>
<reference evidence="2" key="1">
    <citation type="journal article" date="2020" name="Nat. Commun.">
        <title>Large-scale genome sequencing of mycorrhizal fungi provides insights into the early evolution of symbiotic traits.</title>
        <authorList>
            <person name="Miyauchi S."/>
            <person name="Kiss E."/>
            <person name="Kuo A."/>
            <person name="Drula E."/>
            <person name="Kohler A."/>
            <person name="Sanchez-Garcia M."/>
            <person name="Morin E."/>
            <person name="Andreopoulos B."/>
            <person name="Barry K.W."/>
            <person name="Bonito G."/>
            <person name="Buee M."/>
            <person name="Carver A."/>
            <person name="Chen C."/>
            <person name="Cichocki N."/>
            <person name="Clum A."/>
            <person name="Culley D."/>
            <person name="Crous P.W."/>
            <person name="Fauchery L."/>
            <person name="Girlanda M."/>
            <person name="Hayes R.D."/>
            <person name="Keri Z."/>
            <person name="LaButti K."/>
            <person name="Lipzen A."/>
            <person name="Lombard V."/>
            <person name="Magnuson J."/>
            <person name="Maillard F."/>
            <person name="Murat C."/>
            <person name="Nolan M."/>
            <person name="Ohm R.A."/>
            <person name="Pangilinan J."/>
            <person name="Pereira M.F."/>
            <person name="Perotto S."/>
            <person name="Peter M."/>
            <person name="Pfister S."/>
            <person name="Riley R."/>
            <person name="Sitrit Y."/>
            <person name="Stielow J.B."/>
            <person name="Szollosi G."/>
            <person name="Zifcakova L."/>
            <person name="Stursova M."/>
            <person name="Spatafora J.W."/>
            <person name="Tedersoo L."/>
            <person name="Vaario L.M."/>
            <person name="Yamada A."/>
            <person name="Yan M."/>
            <person name="Wang P."/>
            <person name="Xu J."/>
            <person name="Bruns T."/>
            <person name="Baldrian P."/>
            <person name="Vilgalys R."/>
            <person name="Dunand C."/>
            <person name="Henrissat B."/>
            <person name="Grigoriev I.V."/>
            <person name="Hibbett D."/>
            <person name="Nagy L.G."/>
            <person name="Martin F.M."/>
        </authorList>
    </citation>
    <scope>NUCLEOTIDE SEQUENCE</scope>
    <source>
        <strain evidence="2">UH-Tt-Lm1</strain>
    </source>
</reference>
<feature type="region of interest" description="Disordered" evidence="1">
    <location>
        <begin position="213"/>
        <end position="248"/>
    </location>
</feature>
<dbReference type="EMBL" id="WIUZ02000024">
    <property type="protein sequence ID" value="KAF9778190.1"/>
    <property type="molecule type" value="Genomic_DNA"/>
</dbReference>
<keyword evidence="3" id="KW-1185">Reference proteome</keyword>
<proteinExistence type="predicted"/>
<gene>
    <name evidence="2" type="ORF">BJ322DRAFT_1015058</name>
</gene>
<dbReference type="OrthoDB" id="2270193at2759"/>
<evidence type="ECO:0000256" key="1">
    <source>
        <dbReference type="SAM" id="MobiDB-lite"/>
    </source>
</evidence>
<dbReference type="Proteomes" id="UP000736335">
    <property type="component" value="Unassembled WGS sequence"/>
</dbReference>
<feature type="region of interest" description="Disordered" evidence="1">
    <location>
        <begin position="156"/>
        <end position="197"/>
    </location>
</feature>
<dbReference type="AlphaFoldDB" id="A0A9P6L1L5"/>
<feature type="region of interest" description="Disordered" evidence="1">
    <location>
        <begin position="281"/>
        <end position="300"/>
    </location>
</feature>
<evidence type="ECO:0000313" key="2">
    <source>
        <dbReference type="EMBL" id="KAF9778190.1"/>
    </source>
</evidence>
<feature type="compositionally biased region" description="Polar residues" evidence="1">
    <location>
        <begin position="180"/>
        <end position="193"/>
    </location>
</feature>
<comment type="caution">
    <text evidence="2">The sequence shown here is derived from an EMBL/GenBank/DDBJ whole genome shotgun (WGS) entry which is preliminary data.</text>
</comment>
<feature type="compositionally biased region" description="Polar residues" evidence="1">
    <location>
        <begin position="313"/>
        <end position="328"/>
    </location>
</feature>
<accession>A0A9P6L1L5</accession>
<protein>
    <submittedName>
        <fullName evidence="2">Uncharacterized protein</fullName>
    </submittedName>
</protein>
<reference evidence="2" key="2">
    <citation type="submission" date="2020-11" db="EMBL/GenBank/DDBJ databases">
        <authorList>
            <consortium name="DOE Joint Genome Institute"/>
            <person name="Kuo A."/>
            <person name="Miyauchi S."/>
            <person name="Kiss E."/>
            <person name="Drula E."/>
            <person name="Kohler A."/>
            <person name="Sanchez-Garcia M."/>
            <person name="Andreopoulos B."/>
            <person name="Barry K.W."/>
            <person name="Bonito G."/>
            <person name="Buee M."/>
            <person name="Carver A."/>
            <person name="Chen C."/>
            <person name="Cichocki N."/>
            <person name="Clum A."/>
            <person name="Culley D."/>
            <person name="Crous P.W."/>
            <person name="Fauchery L."/>
            <person name="Girlanda M."/>
            <person name="Hayes R."/>
            <person name="Keri Z."/>
            <person name="Labutti K."/>
            <person name="Lipzen A."/>
            <person name="Lombard V."/>
            <person name="Magnuson J."/>
            <person name="Maillard F."/>
            <person name="Morin E."/>
            <person name="Murat C."/>
            <person name="Nolan M."/>
            <person name="Ohm R."/>
            <person name="Pangilinan J."/>
            <person name="Pereira M."/>
            <person name="Perotto S."/>
            <person name="Peter M."/>
            <person name="Riley R."/>
            <person name="Sitrit Y."/>
            <person name="Stielow B."/>
            <person name="Szollosi G."/>
            <person name="Zifcakova L."/>
            <person name="Stursova M."/>
            <person name="Spatafora J.W."/>
            <person name="Tedersoo L."/>
            <person name="Vaario L.-M."/>
            <person name="Yamada A."/>
            <person name="Yan M."/>
            <person name="Wang P."/>
            <person name="Xu J."/>
            <person name="Bruns T."/>
            <person name="Baldrian P."/>
            <person name="Vilgalys R."/>
            <person name="Henrissat B."/>
            <person name="Grigoriev I.V."/>
            <person name="Hibbett D."/>
            <person name="Nagy L.G."/>
            <person name="Martin F.M."/>
        </authorList>
    </citation>
    <scope>NUCLEOTIDE SEQUENCE</scope>
    <source>
        <strain evidence="2">UH-Tt-Lm1</strain>
    </source>
</reference>
<evidence type="ECO:0000313" key="3">
    <source>
        <dbReference type="Proteomes" id="UP000736335"/>
    </source>
</evidence>